<comment type="catalytic activity">
    <reaction evidence="1 4">
        <text>a uridine in RNA = a pseudouridine in RNA</text>
        <dbReference type="Rhea" id="RHEA:48348"/>
        <dbReference type="Rhea" id="RHEA-COMP:12068"/>
        <dbReference type="Rhea" id="RHEA-COMP:12069"/>
        <dbReference type="ChEBI" id="CHEBI:65314"/>
        <dbReference type="ChEBI" id="CHEBI:65315"/>
    </reaction>
</comment>
<evidence type="ECO:0000256" key="4">
    <source>
        <dbReference type="RuleBase" id="RU362028"/>
    </source>
</evidence>
<dbReference type="NCBIfam" id="TIGR00005">
    <property type="entry name" value="rluA_subfam"/>
    <property type="match status" value="1"/>
</dbReference>
<dbReference type="PANTHER" id="PTHR21600:SF35">
    <property type="entry name" value="PSEUDOURIDINE SYNTHASE"/>
    <property type="match status" value="1"/>
</dbReference>
<dbReference type="SUPFAM" id="SSF55120">
    <property type="entry name" value="Pseudouridine synthase"/>
    <property type="match status" value="1"/>
</dbReference>
<reference evidence="6 7" key="1">
    <citation type="submission" date="2018-06" db="EMBL/GenBank/DDBJ databases">
        <authorList>
            <consortium name="Pathogen Informatics"/>
            <person name="Doyle S."/>
        </authorList>
    </citation>
    <scope>NUCLEOTIDE SEQUENCE [LARGE SCALE GENOMIC DNA]</scope>
    <source>
        <strain evidence="6 7">NCTC11088</strain>
    </source>
</reference>
<dbReference type="GO" id="GO:0009982">
    <property type="term" value="F:pseudouridine synthase activity"/>
    <property type="evidence" value="ECO:0007669"/>
    <property type="project" value="InterPro"/>
</dbReference>
<dbReference type="Pfam" id="PF00849">
    <property type="entry name" value="PseudoU_synth_2"/>
    <property type="match status" value="1"/>
</dbReference>
<dbReference type="CDD" id="cd02869">
    <property type="entry name" value="PseudoU_synth_RluA_like"/>
    <property type="match status" value="1"/>
</dbReference>
<accession>A0A379DC15</accession>
<evidence type="ECO:0000313" key="6">
    <source>
        <dbReference type="EMBL" id="SUB75095.1"/>
    </source>
</evidence>
<gene>
    <name evidence="6" type="primary">rluD_1</name>
    <name evidence="6" type="ORF">NCTC11088_00881</name>
</gene>
<keyword evidence="4 6" id="KW-0413">Isomerase</keyword>
<dbReference type="GO" id="GO:0140098">
    <property type="term" value="F:catalytic activity, acting on RNA"/>
    <property type="evidence" value="ECO:0007669"/>
    <property type="project" value="UniProtKB-ARBA"/>
</dbReference>
<evidence type="ECO:0000259" key="5">
    <source>
        <dbReference type="Pfam" id="PF00849"/>
    </source>
</evidence>
<dbReference type="InterPro" id="IPR020103">
    <property type="entry name" value="PsdUridine_synth_cat_dom_sf"/>
</dbReference>
<feature type="domain" description="Pseudouridine synthase RsuA/RluA-like" evidence="5">
    <location>
        <begin position="84"/>
        <end position="231"/>
    </location>
</feature>
<name>A0A379DC15_9FIRM</name>
<feature type="active site" evidence="3">
    <location>
        <position position="131"/>
    </location>
</feature>
<evidence type="ECO:0000313" key="7">
    <source>
        <dbReference type="Proteomes" id="UP000254777"/>
    </source>
</evidence>
<dbReference type="RefSeq" id="WP_004820569.1">
    <property type="nucleotide sequence ID" value="NZ_UGTH01000001.1"/>
</dbReference>
<dbReference type="PANTHER" id="PTHR21600">
    <property type="entry name" value="MITOCHONDRIAL RNA PSEUDOURIDINE SYNTHASE"/>
    <property type="match status" value="1"/>
</dbReference>
<evidence type="ECO:0000256" key="1">
    <source>
        <dbReference type="ARBA" id="ARBA00000073"/>
    </source>
</evidence>
<dbReference type="Gene3D" id="3.30.2350.10">
    <property type="entry name" value="Pseudouridine synthase"/>
    <property type="match status" value="1"/>
</dbReference>
<proteinExistence type="inferred from homology"/>
<evidence type="ECO:0000256" key="3">
    <source>
        <dbReference type="PIRSR" id="PIRSR606225-1"/>
    </source>
</evidence>
<dbReference type="InterPro" id="IPR050188">
    <property type="entry name" value="RluA_PseudoU_synthase"/>
</dbReference>
<organism evidence="6 7">
    <name type="scientific">Peptoniphilus indolicus</name>
    <dbReference type="NCBI Taxonomy" id="33030"/>
    <lineage>
        <taxon>Bacteria</taxon>
        <taxon>Bacillati</taxon>
        <taxon>Bacillota</taxon>
        <taxon>Tissierellia</taxon>
        <taxon>Tissierellales</taxon>
        <taxon>Peptoniphilaceae</taxon>
        <taxon>Peptoniphilus</taxon>
    </lineage>
</organism>
<dbReference type="GO" id="GO:0000455">
    <property type="term" value="P:enzyme-directed rRNA pseudouridine synthesis"/>
    <property type="evidence" value="ECO:0007669"/>
    <property type="project" value="TreeGrafter"/>
</dbReference>
<comment type="similarity">
    <text evidence="2 4">Belongs to the pseudouridine synthase RluA family.</text>
</comment>
<sequence>MKINDSLIYVVEEPTSQKEFMRDKLSSRFIKSSIKYNNIFKNDVLSIRDTSLKKGDIIRVDFPDENPNGEVQHMDLDIVYEDRDILVINKPPNMVTHTSRGDMSNTLLNYTLGYFEEIGLKRKVRFVNRLDRDTSGLVIAAKNSFAHAMISEQFQNGVVKEYLAMVKGTPKDMIIEAPIARGEDGILREVREDGKYSKTSVKLLKSFREYSLVRLRLYTGRTHQIRVHMKHIGYPLLGDSLYSDDTTLERQALHSFKVIFNSPREGRVELTAKLPDDMKQLLRK</sequence>
<dbReference type="GO" id="GO:0003723">
    <property type="term" value="F:RNA binding"/>
    <property type="evidence" value="ECO:0007669"/>
    <property type="project" value="InterPro"/>
</dbReference>
<dbReference type="PROSITE" id="PS01129">
    <property type="entry name" value="PSI_RLU"/>
    <property type="match status" value="1"/>
</dbReference>
<dbReference type="InterPro" id="IPR006225">
    <property type="entry name" value="PsdUridine_synth_RluC/D"/>
</dbReference>
<comment type="function">
    <text evidence="4">Responsible for synthesis of pseudouridine from uracil.</text>
</comment>
<evidence type="ECO:0000256" key="2">
    <source>
        <dbReference type="ARBA" id="ARBA00010876"/>
    </source>
</evidence>
<dbReference type="AlphaFoldDB" id="A0A379DC15"/>
<dbReference type="Proteomes" id="UP000254777">
    <property type="component" value="Unassembled WGS sequence"/>
</dbReference>
<dbReference type="EC" id="5.4.99.-" evidence="4"/>
<dbReference type="EMBL" id="UGTH01000001">
    <property type="protein sequence ID" value="SUB75095.1"/>
    <property type="molecule type" value="Genomic_DNA"/>
</dbReference>
<dbReference type="InterPro" id="IPR006224">
    <property type="entry name" value="PsdUridine_synth_RluA-like_CS"/>
</dbReference>
<protein>
    <recommendedName>
        <fullName evidence="4">Pseudouridine synthase</fullName>
        <ecNumber evidence="4">5.4.99.-</ecNumber>
    </recommendedName>
</protein>
<dbReference type="InterPro" id="IPR006145">
    <property type="entry name" value="PsdUridine_synth_RsuA/RluA"/>
</dbReference>